<dbReference type="EMBL" id="CAJPVJ010005203">
    <property type="protein sequence ID" value="CAG2169335.1"/>
    <property type="molecule type" value="Genomic_DNA"/>
</dbReference>
<sequence length="78" mass="9081">MRRFSQYCPSDSLTSPHSTVAEHPVLPIRERGVKVVLIRHTMSGYPYILHVLIDVDLILIFHEVIPRNAYVFRISQNH</sequence>
<name>A0A7R9M4K6_9ACAR</name>
<dbReference type="Proteomes" id="UP000728032">
    <property type="component" value="Unassembled WGS sequence"/>
</dbReference>
<protein>
    <submittedName>
        <fullName evidence="1">Uncharacterized protein</fullName>
    </submittedName>
</protein>
<accession>A0A7R9M4K6</accession>
<evidence type="ECO:0000313" key="2">
    <source>
        <dbReference type="Proteomes" id="UP000728032"/>
    </source>
</evidence>
<dbReference type="EMBL" id="OC920028">
    <property type="protein sequence ID" value="CAD7652148.1"/>
    <property type="molecule type" value="Genomic_DNA"/>
</dbReference>
<organism evidence="1">
    <name type="scientific">Oppiella nova</name>
    <dbReference type="NCBI Taxonomy" id="334625"/>
    <lineage>
        <taxon>Eukaryota</taxon>
        <taxon>Metazoa</taxon>
        <taxon>Ecdysozoa</taxon>
        <taxon>Arthropoda</taxon>
        <taxon>Chelicerata</taxon>
        <taxon>Arachnida</taxon>
        <taxon>Acari</taxon>
        <taxon>Acariformes</taxon>
        <taxon>Sarcoptiformes</taxon>
        <taxon>Oribatida</taxon>
        <taxon>Brachypylina</taxon>
        <taxon>Oppioidea</taxon>
        <taxon>Oppiidae</taxon>
        <taxon>Oppiella</taxon>
    </lineage>
</organism>
<dbReference type="AlphaFoldDB" id="A0A7R9M4K6"/>
<gene>
    <name evidence="1" type="ORF">ONB1V03_LOCUS8813</name>
</gene>
<evidence type="ECO:0000313" key="1">
    <source>
        <dbReference type="EMBL" id="CAD7652148.1"/>
    </source>
</evidence>
<reference evidence="1" key="1">
    <citation type="submission" date="2020-11" db="EMBL/GenBank/DDBJ databases">
        <authorList>
            <person name="Tran Van P."/>
        </authorList>
    </citation>
    <scope>NUCLEOTIDE SEQUENCE</scope>
</reference>
<proteinExistence type="predicted"/>
<keyword evidence="2" id="KW-1185">Reference proteome</keyword>